<dbReference type="Gene3D" id="1.10.630.10">
    <property type="entry name" value="Cytochrome P450"/>
    <property type="match status" value="1"/>
</dbReference>
<feature type="binding site" description="axial binding residue" evidence="8">
    <location>
        <position position="478"/>
    </location>
    <ligand>
        <name>heme</name>
        <dbReference type="ChEBI" id="CHEBI:30413"/>
    </ligand>
    <ligandPart>
        <name>Fe</name>
        <dbReference type="ChEBI" id="CHEBI:18248"/>
    </ligandPart>
</feature>
<gene>
    <name evidence="11" type="ORF">BBO_00606</name>
</gene>
<dbReference type="InterPro" id="IPR017972">
    <property type="entry name" value="Cyt_P450_CS"/>
</dbReference>
<dbReference type="PRINTS" id="PR00465">
    <property type="entry name" value="EP450IV"/>
</dbReference>
<evidence type="ECO:0000256" key="2">
    <source>
        <dbReference type="ARBA" id="ARBA00010617"/>
    </source>
</evidence>
<dbReference type="SUPFAM" id="SSF48264">
    <property type="entry name" value="Cytochrome P450"/>
    <property type="match status" value="1"/>
</dbReference>
<keyword evidence="10" id="KW-0812">Transmembrane</keyword>
<keyword evidence="4 8" id="KW-0479">Metal-binding</keyword>
<dbReference type="GO" id="GO:0004497">
    <property type="term" value="F:monooxygenase activity"/>
    <property type="evidence" value="ECO:0007669"/>
    <property type="project" value="UniProtKB-KW"/>
</dbReference>
<dbReference type="GO" id="GO:0016705">
    <property type="term" value="F:oxidoreductase activity, acting on paired donors, with incorporation or reduction of molecular oxygen"/>
    <property type="evidence" value="ECO:0007669"/>
    <property type="project" value="InterPro"/>
</dbReference>
<evidence type="ECO:0000256" key="3">
    <source>
        <dbReference type="ARBA" id="ARBA00022617"/>
    </source>
</evidence>
<evidence type="ECO:0000313" key="11">
    <source>
        <dbReference type="EMBL" id="OAA52765.1"/>
    </source>
</evidence>
<name>A0A162I629_9HYPO</name>
<reference evidence="11 12" key="1">
    <citation type="journal article" date="2016" name="Genome Biol. Evol.">
        <title>Divergent and convergent evolution of fungal pathogenicity.</title>
        <authorList>
            <person name="Shang Y."/>
            <person name="Xiao G."/>
            <person name="Zheng P."/>
            <person name="Cen K."/>
            <person name="Zhan S."/>
            <person name="Wang C."/>
        </authorList>
    </citation>
    <scope>NUCLEOTIDE SEQUENCE [LARGE SCALE GENOMIC DNA]</scope>
    <source>
        <strain evidence="11 12">RCEF 3172</strain>
    </source>
</reference>
<dbReference type="GO" id="GO:0005506">
    <property type="term" value="F:iron ion binding"/>
    <property type="evidence" value="ECO:0007669"/>
    <property type="project" value="InterPro"/>
</dbReference>
<dbReference type="AlphaFoldDB" id="A0A162I629"/>
<keyword evidence="5 9" id="KW-0560">Oxidoreductase</keyword>
<keyword evidence="7 9" id="KW-0503">Monooxygenase</keyword>
<dbReference type="CDD" id="cd11041">
    <property type="entry name" value="CYP503A1-like"/>
    <property type="match status" value="1"/>
</dbReference>
<organism evidence="11 12">
    <name type="scientific">Beauveria brongniartii RCEF 3172</name>
    <dbReference type="NCBI Taxonomy" id="1081107"/>
    <lineage>
        <taxon>Eukaryota</taxon>
        <taxon>Fungi</taxon>
        <taxon>Dikarya</taxon>
        <taxon>Ascomycota</taxon>
        <taxon>Pezizomycotina</taxon>
        <taxon>Sordariomycetes</taxon>
        <taxon>Hypocreomycetidae</taxon>
        <taxon>Hypocreales</taxon>
        <taxon>Cordycipitaceae</taxon>
        <taxon>Beauveria</taxon>
        <taxon>Beauveria brongniartii</taxon>
    </lineage>
</organism>
<evidence type="ECO:0000256" key="9">
    <source>
        <dbReference type="RuleBase" id="RU000461"/>
    </source>
</evidence>
<keyword evidence="12" id="KW-1185">Reference proteome</keyword>
<keyword evidence="3 8" id="KW-0349">Heme</keyword>
<proteinExistence type="inferred from homology"/>
<dbReference type="EMBL" id="AZHA01000001">
    <property type="protein sequence ID" value="OAA52765.1"/>
    <property type="molecule type" value="Genomic_DNA"/>
</dbReference>
<dbReference type="Proteomes" id="UP000076863">
    <property type="component" value="Unassembled WGS sequence"/>
</dbReference>
<keyword evidence="6 8" id="KW-0408">Iron</keyword>
<evidence type="ECO:0000256" key="5">
    <source>
        <dbReference type="ARBA" id="ARBA00023002"/>
    </source>
</evidence>
<dbReference type="PROSITE" id="PS00086">
    <property type="entry name" value="CYTOCHROME_P450"/>
    <property type="match status" value="1"/>
</dbReference>
<keyword evidence="10" id="KW-0472">Membrane</keyword>
<evidence type="ECO:0000256" key="8">
    <source>
        <dbReference type="PIRSR" id="PIRSR602403-1"/>
    </source>
</evidence>
<comment type="similarity">
    <text evidence="2 9">Belongs to the cytochrome P450 family.</text>
</comment>
<accession>A0A162I629</accession>
<dbReference type="InterPro" id="IPR036396">
    <property type="entry name" value="Cyt_P450_sf"/>
</dbReference>
<comment type="caution">
    <text evidence="11">The sequence shown here is derived from an EMBL/GenBank/DDBJ whole genome shotgun (WGS) entry which is preliminary data.</text>
</comment>
<feature type="transmembrane region" description="Helical" evidence="10">
    <location>
        <begin position="21"/>
        <end position="40"/>
    </location>
</feature>
<dbReference type="OrthoDB" id="1844152at2759"/>
<dbReference type="GO" id="GO:0020037">
    <property type="term" value="F:heme binding"/>
    <property type="evidence" value="ECO:0007669"/>
    <property type="project" value="InterPro"/>
</dbReference>
<evidence type="ECO:0000256" key="6">
    <source>
        <dbReference type="ARBA" id="ARBA00023004"/>
    </source>
</evidence>
<dbReference type="PANTHER" id="PTHR46206:SF2">
    <property type="entry name" value="CYTOCHROME P450 MONOOXYGENASE AUSG-RELATED"/>
    <property type="match status" value="1"/>
</dbReference>
<comment type="cofactor">
    <cofactor evidence="1 8">
        <name>heme</name>
        <dbReference type="ChEBI" id="CHEBI:30413"/>
    </cofactor>
</comment>
<dbReference type="InterPro" id="IPR002403">
    <property type="entry name" value="Cyt_P450_E_grp-IV"/>
</dbReference>
<evidence type="ECO:0000256" key="1">
    <source>
        <dbReference type="ARBA" id="ARBA00001971"/>
    </source>
</evidence>
<evidence type="ECO:0000313" key="12">
    <source>
        <dbReference type="Proteomes" id="UP000076863"/>
    </source>
</evidence>
<evidence type="ECO:0000256" key="4">
    <source>
        <dbReference type="ARBA" id="ARBA00022723"/>
    </source>
</evidence>
<keyword evidence="10" id="KW-1133">Transmembrane helix</keyword>
<dbReference type="Pfam" id="PF00067">
    <property type="entry name" value="p450"/>
    <property type="match status" value="1"/>
</dbReference>
<sequence>MISNLRSYLEALPQEAAFKPVPIIVASVLAAVIAVVFRLSTASKLPTLNPKGTFEISDRKIKANFQKNAARLLREWFGKNPSKPVVINGDLGPITILPRSMTNEIRNDPRLSFDEATMEVRVLLLTPRGITNIDFQSFHSYLHGFEPYNLSDSHHLTKAIVRKDLTKQLVIGIAKVTGPLAEETSLALSDLLTDSTEWHEDNVRQTVLHLVARISARVFLGEELCRNADWLRVTKEYTVESFKAAEELRQWPYLLRPIVNRFLSSCLSTQAMLREARAIMNPILKKRYAARDAATSAGMPYAESNDAMDWFASADPERLHDAANFQLAMSLAAIHTTTDLLSETLLRIAKTPDIIPALREEIVSVYRSDGWEKTALYKMKLLDSTIKETQRMKPISQISMVRVVTETLTLQDGTHFRKGERLGVTSTHFREASIYENPEVWDPYRFVRMRDDPAKQNMAHLVSTTPEHNAFGHGQHACPGRFFAANEIKVALLGILIKYDFELPDNVDPRVYESGMSLVSDPTVSLRFRRREAEIDLDTA</sequence>
<dbReference type="InterPro" id="IPR001128">
    <property type="entry name" value="Cyt_P450"/>
</dbReference>
<protein>
    <submittedName>
        <fullName evidence="11">Trichothecene C-8 hydroxylase</fullName>
    </submittedName>
</protein>
<evidence type="ECO:0000256" key="7">
    <source>
        <dbReference type="ARBA" id="ARBA00023033"/>
    </source>
</evidence>
<evidence type="ECO:0000256" key="10">
    <source>
        <dbReference type="SAM" id="Phobius"/>
    </source>
</evidence>
<dbReference type="PANTHER" id="PTHR46206">
    <property type="entry name" value="CYTOCHROME P450"/>
    <property type="match status" value="1"/>
</dbReference>